<comment type="subunit">
    <text evidence="9">Homodimer.</text>
</comment>
<evidence type="ECO:0000256" key="8">
    <source>
        <dbReference type="ARBA" id="ARBA00023277"/>
    </source>
</evidence>
<keyword evidence="2 9" id="KW-0479">Metal-binding</keyword>
<comment type="subcellular location">
    <subcellularLocation>
        <location evidence="9">Cytoplasm</location>
    </subcellularLocation>
    <subcellularLocation>
        <location evidence="9">Nucleus</location>
    </subcellularLocation>
</comment>
<dbReference type="FunCoup" id="A0A162TXT3">
    <property type="interactions" value="112"/>
</dbReference>
<dbReference type="STRING" id="763407.A0A162TXT3"/>
<evidence type="ECO:0000256" key="3">
    <source>
        <dbReference type="ARBA" id="ARBA00022741"/>
    </source>
</evidence>
<feature type="binding site" evidence="9">
    <location>
        <begin position="12"/>
        <end position="14"/>
    </location>
    <ligand>
        <name>substrate</name>
    </ligand>
</feature>
<protein>
    <recommendedName>
        <fullName evidence="9">Ribokinase</fullName>
        <shortName evidence="9">RK</shortName>
        <ecNumber evidence="9">2.7.1.15</ecNumber>
    </recommendedName>
</protein>
<dbReference type="OrthoDB" id="415590at2759"/>
<dbReference type="CDD" id="cd01174">
    <property type="entry name" value="ribokinase"/>
    <property type="match status" value="1"/>
</dbReference>
<reference evidence="12" key="1">
    <citation type="submission" date="2015-06" db="EMBL/GenBank/DDBJ databases">
        <title>Expansion of signal transduction pathways in fungi by whole-genome duplication.</title>
        <authorList>
            <consortium name="DOE Joint Genome Institute"/>
            <person name="Corrochano L.M."/>
            <person name="Kuo A."/>
            <person name="Marcet-Houben M."/>
            <person name="Polaino S."/>
            <person name="Salamov A."/>
            <person name="Villalobos J.M."/>
            <person name="Alvarez M.I."/>
            <person name="Avalos J."/>
            <person name="Benito E.P."/>
            <person name="Benoit I."/>
            <person name="Burger G."/>
            <person name="Camino L.P."/>
            <person name="Canovas D."/>
            <person name="Cerda-Olmedo E."/>
            <person name="Cheng J.-F."/>
            <person name="Dominguez A."/>
            <person name="Elias M."/>
            <person name="Eslava A.P."/>
            <person name="Glaser F."/>
            <person name="Grimwood J."/>
            <person name="Gutierrez G."/>
            <person name="Heitman J."/>
            <person name="Henrissat B."/>
            <person name="Iturriaga E.A."/>
            <person name="Lang B.F."/>
            <person name="Lavin J.L."/>
            <person name="Lee S."/>
            <person name="Li W."/>
            <person name="Lindquist E."/>
            <person name="Lopez-Garcia S."/>
            <person name="Luque E.M."/>
            <person name="Marcos A.T."/>
            <person name="Martin J."/>
            <person name="McCluskey K."/>
            <person name="Medina H.R."/>
            <person name="Miralles-Duran A."/>
            <person name="Miyazaki A."/>
            <person name="Munoz-Torres E."/>
            <person name="Oguiza J.A."/>
            <person name="Ohm R."/>
            <person name="Olmedo M."/>
            <person name="Orejas M."/>
            <person name="Ortiz-Castellanos L."/>
            <person name="Pisabarro A.G."/>
            <person name="Rodriguez-Romero J."/>
            <person name="Ruiz-Herrera J."/>
            <person name="Ruiz-Vazquez R."/>
            <person name="Sanz C."/>
            <person name="Schackwitz W."/>
            <person name="Schmutz J."/>
            <person name="Shahriari M."/>
            <person name="Shelest E."/>
            <person name="Silva-Franco F."/>
            <person name="Soanes D."/>
            <person name="Syed K."/>
            <person name="Tagua V.G."/>
            <person name="Talbot N.J."/>
            <person name="Thon M."/>
            <person name="De vries R.P."/>
            <person name="Wiebenga A."/>
            <person name="Yadav J.S."/>
            <person name="Braun E.L."/>
            <person name="Baker S."/>
            <person name="Garre V."/>
            <person name="Horwitz B."/>
            <person name="Torres-Martinez S."/>
            <person name="Idnurm A."/>
            <person name="Herrera-Estrella A."/>
            <person name="Gabaldon T."/>
            <person name="Grigoriev I.V."/>
        </authorList>
    </citation>
    <scope>NUCLEOTIDE SEQUENCE [LARGE SCALE GENOMIC DNA]</scope>
    <source>
        <strain evidence="12">NRRL 1555(-)</strain>
    </source>
</reference>
<gene>
    <name evidence="11" type="ORF">PHYBLDRAFT_169779</name>
</gene>
<name>A0A162TXT3_PHYB8</name>
<dbReference type="HAMAP" id="MF_01987">
    <property type="entry name" value="Ribokinase"/>
    <property type="match status" value="1"/>
</dbReference>
<dbReference type="GO" id="GO:0046872">
    <property type="term" value="F:metal ion binding"/>
    <property type="evidence" value="ECO:0007669"/>
    <property type="project" value="UniProtKB-KW"/>
</dbReference>
<dbReference type="RefSeq" id="XP_018289902.1">
    <property type="nucleotide sequence ID" value="XM_018436160.1"/>
</dbReference>
<dbReference type="InterPro" id="IPR002139">
    <property type="entry name" value="Ribo/fructo_kinase"/>
</dbReference>
<feature type="binding site" evidence="9">
    <location>
        <position position="292"/>
    </location>
    <ligand>
        <name>ATP</name>
        <dbReference type="ChEBI" id="CHEBI:30616"/>
    </ligand>
</feature>
<dbReference type="SUPFAM" id="SSF53613">
    <property type="entry name" value="Ribokinase-like"/>
    <property type="match status" value="1"/>
</dbReference>
<keyword evidence="9" id="KW-0539">Nucleus</keyword>
<keyword evidence="8 9" id="KW-0119">Carbohydrate metabolism</keyword>
<keyword evidence="1 9" id="KW-0808">Transferase</keyword>
<feature type="binding site" evidence="9">
    <location>
        <begin position="226"/>
        <end position="231"/>
    </location>
    <ligand>
        <name>ATP</name>
        <dbReference type="ChEBI" id="CHEBI:30616"/>
    </ligand>
</feature>
<feature type="active site" description="Proton acceptor" evidence="9">
    <location>
        <position position="262"/>
    </location>
</feature>
<comment type="catalytic activity">
    <reaction evidence="9">
        <text>D-ribose + ATP = D-ribose 5-phosphate + ADP + H(+)</text>
        <dbReference type="Rhea" id="RHEA:13697"/>
        <dbReference type="ChEBI" id="CHEBI:15378"/>
        <dbReference type="ChEBI" id="CHEBI:30616"/>
        <dbReference type="ChEBI" id="CHEBI:47013"/>
        <dbReference type="ChEBI" id="CHEBI:78346"/>
        <dbReference type="ChEBI" id="CHEBI:456216"/>
        <dbReference type="EC" id="2.7.1.15"/>
    </reaction>
</comment>
<evidence type="ECO:0000313" key="12">
    <source>
        <dbReference type="Proteomes" id="UP000077315"/>
    </source>
</evidence>
<comment type="caution">
    <text evidence="9">Lacks conserved residue(s) required for the propagation of feature annotation.</text>
</comment>
<evidence type="ECO:0000256" key="9">
    <source>
        <dbReference type="HAMAP-Rule" id="MF_03215"/>
    </source>
</evidence>
<keyword evidence="12" id="KW-1185">Reference proteome</keyword>
<comment type="function">
    <text evidence="9">Catalyzes the phosphorylation of ribose at O-5 in a reaction requiring ATP and magnesium. The resulting D-ribose-5-phosphate can then be used either for sythesis of nucleotides, histidine, and tryptophan, or as a component of the pentose phosphate pathway.</text>
</comment>
<proteinExistence type="inferred from homology"/>
<keyword evidence="4 9" id="KW-0418">Kinase</keyword>
<dbReference type="Gene3D" id="3.40.1190.20">
    <property type="match status" value="1"/>
</dbReference>
<evidence type="ECO:0000256" key="6">
    <source>
        <dbReference type="ARBA" id="ARBA00022842"/>
    </source>
</evidence>
<feature type="binding site" evidence="9">
    <location>
        <position position="307"/>
    </location>
    <ligand>
        <name>K(+)</name>
        <dbReference type="ChEBI" id="CHEBI:29103"/>
    </ligand>
</feature>
<sequence length="321" mass="34620">MVGKILNYGSINIDEFFTVPHICKSGETLSSSSYTMRAGGKGANQSAALAKAGGKIYHAGKIGKDALWVRDYMSEQGIDMSLTKLAEDENNGRALIQVSQETGDNAIMLFPGTNGTYDPKEFDGLLSQFGPGDWIVQQNEISKGGEMMRLAADKGLSVLFNPAPLTRGILDSFPFDKVSVLVVNEHEAEDLCREFGGNVSLSSSTGLEIAGELFNRFKTMQGVVVTLGGEGVVGKFRDQGEIRDFEVPSRKVPVKDTTGAGDTFVGYFLAGLVRSEAKTYFERVHNALEEANLAASIAVQREGSMVSVPTLAEVEEAKKRQ</sequence>
<dbReference type="GeneID" id="28997066"/>
<feature type="binding site" evidence="9">
    <location>
        <position position="256"/>
    </location>
    <ligand>
        <name>K(+)</name>
        <dbReference type="ChEBI" id="CHEBI:29103"/>
    </ligand>
</feature>
<accession>A0A162TXT3</accession>
<evidence type="ECO:0000256" key="4">
    <source>
        <dbReference type="ARBA" id="ARBA00022777"/>
    </source>
</evidence>
<dbReference type="PANTHER" id="PTHR10584">
    <property type="entry name" value="SUGAR KINASE"/>
    <property type="match status" value="1"/>
</dbReference>
<dbReference type="InterPro" id="IPR011877">
    <property type="entry name" value="Ribokinase"/>
</dbReference>
<keyword evidence="6 9" id="KW-0460">Magnesium</keyword>
<evidence type="ECO:0000256" key="5">
    <source>
        <dbReference type="ARBA" id="ARBA00022840"/>
    </source>
</evidence>
<dbReference type="Proteomes" id="UP000077315">
    <property type="component" value="Unassembled WGS sequence"/>
</dbReference>
<comment type="pathway">
    <text evidence="9">Carbohydrate metabolism; D-ribose degradation; D-ribose 5-phosphate from beta-D-ribopyranose: step 2/2.</text>
</comment>
<dbReference type="PANTHER" id="PTHR10584:SF166">
    <property type="entry name" value="RIBOKINASE"/>
    <property type="match status" value="1"/>
</dbReference>
<dbReference type="GO" id="GO:0005524">
    <property type="term" value="F:ATP binding"/>
    <property type="evidence" value="ECO:0007669"/>
    <property type="project" value="UniProtKB-UniRule"/>
</dbReference>
<dbReference type="PRINTS" id="PR00990">
    <property type="entry name" value="RIBOKINASE"/>
</dbReference>
<keyword evidence="5 9" id="KW-0067">ATP-binding</keyword>
<dbReference type="InterPro" id="IPR029056">
    <property type="entry name" value="Ribokinase-like"/>
</dbReference>
<dbReference type="GO" id="GO:0005634">
    <property type="term" value="C:nucleus"/>
    <property type="evidence" value="ECO:0007669"/>
    <property type="project" value="UniProtKB-SubCell"/>
</dbReference>
<dbReference type="GO" id="GO:0005737">
    <property type="term" value="C:cytoplasm"/>
    <property type="evidence" value="ECO:0007669"/>
    <property type="project" value="UniProtKB-SubCell"/>
</dbReference>
<feature type="domain" description="Carbohydrate kinase PfkB" evidence="10">
    <location>
        <begin position="4"/>
        <end position="310"/>
    </location>
</feature>
<feature type="binding site" evidence="9">
    <location>
        <position position="140"/>
    </location>
    <ligand>
        <name>substrate</name>
    </ligand>
</feature>
<evidence type="ECO:0000256" key="1">
    <source>
        <dbReference type="ARBA" id="ARBA00022679"/>
    </source>
</evidence>
<keyword evidence="7 9" id="KW-0630">Potassium</keyword>
<feature type="binding site" evidence="9">
    <location>
        <position position="301"/>
    </location>
    <ligand>
        <name>K(+)</name>
        <dbReference type="ChEBI" id="CHEBI:29103"/>
    </ligand>
</feature>
<evidence type="ECO:0000259" key="10">
    <source>
        <dbReference type="Pfam" id="PF00294"/>
    </source>
</evidence>
<dbReference type="Pfam" id="PF00294">
    <property type="entry name" value="PfkB"/>
    <property type="match status" value="1"/>
</dbReference>
<dbReference type="EC" id="2.7.1.15" evidence="9"/>
<keyword evidence="3 9" id="KW-0547">Nucleotide-binding</keyword>
<feature type="binding site" evidence="9">
    <location>
        <begin position="261"/>
        <end position="262"/>
    </location>
    <ligand>
        <name>ATP</name>
        <dbReference type="ChEBI" id="CHEBI:30616"/>
    </ligand>
</feature>
<dbReference type="InParanoid" id="A0A162TXT3"/>
<evidence type="ECO:0000256" key="2">
    <source>
        <dbReference type="ARBA" id="ARBA00022723"/>
    </source>
</evidence>
<feature type="binding site" evidence="9">
    <location>
        <position position="262"/>
    </location>
    <ligand>
        <name>substrate</name>
    </ligand>
</feature>
<evidence type="ECO:0000313" key="11">
    <source>
        <dbReference type="EMBL" id="OAD71862.1"/>
    </source>
</evidence>
<dbReference type="VEuPathDB" id="FungiDB:PHYBLDRAFT_169779"/>
<feature type="binding site" evidence="9">
    <location>
        <begin position="40"/>
        <end position="44"/>
    </location>
    <ligand>
        <name>substrate</name>
    </ligand>
</feature>
<dbReference type="GO" id="GO:0004747">
    <property type="term" value="F:ribokinase activity"/>
    <property type="evidence" value="ECO:0007669"/>
    <property type="project" value="UniProtKB-UniRule"/>
</dbReference>
<feature type="binding site" evidence="9">
    <location>
        <position position="258"/>
    </location>
    <ligand>
        <name>K(+)</name>
        <dbReference type="ChEBI" id="CHEBI:29103"/>
    </ligand>
</feature>
<dbReference type="UniPathway" id="UPA00916">
    <property type="reaction ID" value="UER00889"/>
</dbReference>
<feature type="binding site" evidence="9">
    <location>
        <position position="298"/>
    </location>
    <ligand>
        <name>K(+)</name>
        <dbReference type="ChEBI" id="CHEBI:29103"/>
    </ligand>
</feature>
<comment type="activity regulation">
    <text evidence="9">Activated by a monovalent cation that binds near, but not in, the active site. The most likely occupant of the site in vivo is potassium. Ion binding induces a conformational change that may alter substrate affinity.</text>
</comment>
<comment type="cofactor">
    <cofactor evidence="9">
        <name>Mg(2+)</name>
        <dbReference type="ChEBI" id="CHEBI:18420"/>
    </cofactor>
    <text evidence="9">Requires a divalent cation, most likely magnesium in vivo, as an electrophilic catalyst to aid phosphoryl group transfer. It is the chelate of the metal and the nucleotide that is the actual substrate.</text>
</comment>
<feature type="binding site" evidence="9">
    <location>
        <position position="303"/>
    </location>
    <ligand>
        <name>K(+)</name>
        <dbReference type="ChEBI" id="CHEBI:29103"/>
    </ligand>
</feature>
<comment type="similarity">
    <text evidence="9">Belongs to the carbohydrate kinase PfkB family. Ribokinase subfamily.</text>
</comment>
<evidence type="ECO:0000256" key="7">
    <source>
        <dbReference type="ARBA" id="ARBA00022958"/>
    </source>
</evidence>
<organism evidence="11 12">
    <name type="scientific">Phycomyces blakesleeanus (strain ATCC 8743b / DSM 1359 / FGSC 10004 / NBRC 33097 / NRRL 1555)</name>
    <dbReference type="NCBI Taxonomy" id="763407"/>
    <lineage>
        <taxon>Eukaryota</taxon>
        <taxon>Fungi</taxon>
        <taxon>Fungi incertae sedis</taxon>
        <taxon>Mucoromycota</taxon>
        <taxon>Mucoromycotina</taxon>
        <taxon>Mucoromycetes</taxon>
        <taxon>Mucorales</taxon>
        <taxon>Phycomycetaceae</taxon>
        <taxon>Phycomyces</taxon>
    </lineage>
</organism>
<dbReference type="AlphaFoldDB" id="A0A162TXT3"/>
<dbReference type="EMBL" id="KV440984">
    <property type="protein sequence ID" value="OAD71862.1"/>
    <property type="molecule type" value="Genomic_DNA"/>
</dbReference>
<dbReference type="GO" id="GO:0019303">
    <property type="term" value="P:D-ribose catabolic process"/>
    <property type="evidence" value="ECO:0007669"/>
    <property type="project" value="UniProtKB-UniRule"/>
</dbReference>
<dbReference type="InterPro" id="IPR011611">
    <property type="entry name" value="PfkB_dom"/>
</dbReference>
<feature type="binding site" evidence="9">
    <location>
        <position position="184"/>
    </location>
    <ligand>
        <name>ATP</name>
        <dbReference type="ChEBI" id="CHEBI:30616"/>
    </ligand>
</feature>
<keyword evidence="9" id="KW-0963">Cytoplasm</keyword>